<proteinExistence type="predicted"/>
<name>A0A0K8NXY4_PISS1</name>
<reference evidence="3" key="1">
    <citation type="submission" date="2015-07" db="EMBL/GenBank/DDBJ databases">
        <title>Discovery of a poly(ethylene terephthalate assimilation.</title>
        <authorList>
            <person name="Yoshida S."/>
            <person name="Hiraga K."/>
            <person name="Takehana T."/>
            <person name="Taniguchi I."/>
            <person name="Yamaji H."/>
            <person name="Maeda Y."/>
            <person name="Toyohara K."/>
            <person name="Miyamoto K."/>
            <person name="Kimura Y."/>
            <person name="Oda K."/>
        </authorList>
    </citation>
    <scope>NUCLEOTIDE SEQUENCE [LARGE SCALE GENOMIC DNA]</scope>
    <source>
        <strain evidence="3">NBRC 110686 / TISTR 2288 / 201-F6</strain>
    </source>
</reference>
<dbReference type="AlphaFoldDB" id="A0A0K8NXY4"/>
<sequence length="48" mass="4906">MSQPPGRRPARRRLAGPPAPGRAPARASPPGGRRGTMRIGPAAGLARP</sequence>
<dbReference type="STRING" id="1547922.ISF6_0824"/>
<dbReference type="Proteomes" id="UP000037660">
    <property type="component" value="Unassembled WGS sequence"/>
</dbReference>
<comment type="caution">
    <text evidence="2">The sequence shown here is derived from an EMBL/GenBank/DDBJ whole genome shotgun (WGS) entry which is preliminary data.</text>
</comment>
<reference evidence="2 3" key="2">
    <citation type="journal article" date="2016" name="Science">
        <title>A bacterium that degrades and assimilates poly(ethylene terephthalate).</title>
        <authorList>
            <person name="Yoshida S."/>
            <person name="Hiraga K."/>
            <person name="Takehana T."/>
            <person name="Taniguchi I."/>
            <person name="Yamaji H."/>
            <person name="Maeda Y."/>
            <person name="Toyohara K."/>
            <person name="Miyamoto K."/>
            <person name="Kimura Y."/>
            <person name="Oda K."/>
        </authorList>
    </citation>
    <scope>NUCLEOTIDE SEQUENCE [LARGE SCALE GENOMIC DNA]</scope>
    <source>
        <strain evidence="3">NBRC 110686 / TISTR 2288 / 201-F6</strain>
    </source>
</reference>
<keyword evidence="3" id="KW-1185">Reference proteome</keyword>
<feature type="region of interest" description="Disordered" evidence="1">
    <location>
        <begin position="1"/>
        <end position="48"/>
    </location>
</feature>
<evidence type="ECO:0000313" key="3">
    <source>
        <dbReference type="Proteomes" id="UP000037660"/>
    </source>
</evidence>
<evidence type="ECO:0000256" key="1">
    <source>
        <dbReference type="SAM" id="MobiDB-lite"/>
    </source>
</evidence>
<protein>
    <submittedName>
        <fullName evidence="2">Uncharacterized protein</fullName>
    </submittedName>
</protein>
<feature type="compositionally biased region" description="Low complexity" evidence="1">
    <location>
        <begin position="22"/>
        <end position="31"/>
    </location>
</feature>
<accession>A0A0K8NXY4</accession>
<dbReference type="EMBL" id="BBYR01000017">
    <property type="protein sequence ID" value="GAP35233.1"/>
    <property type="molecule type" value="Genomic_DNA"/>
</dbReference>
<evidence type="ECO:0000313" key="2">
    <source>
        <dbReference type="EMBL" id="GAP35233.1"/>
    </source>
</evidence>
<organism evidence="2 3">
    <name type="scientific">Piscinibacter sakaiensis</name>
    <name type="common">Ideonella sakaiensis</name>
    <dbReference type="NCBI Taxonomy" id="1547922"/>
    <lineage>
        <taxon>Bacteria</taxon>
        <taxon>Pseudomonadati</taxon>
        <taxon>Pseudomonadota</taxon>
        <taxon>Betaproteobacteria</taxon>
        <taxon>Burkholderiales</taxon>
        <taxon>Sphaerotilaceae</taxon>
        <taxon>Piscinibacter</taxon>
    </lineage>
</organism>
<gene>
    <name evidence="2" type="ORF">ISF6_0824</name>
</gene>